<dbReference type="EMBL" id="QGKV02000832">
    <property type="protein sequence ID" value="KAF3549793.1"/>
    <property type="molecule type" value="Genomic_DNA"/>
</dbReference>
<accession>A0ABQ7CF62</accession>
<proteinExistence type="predicted"/>
<reference evidence="1 2" key="1">
    <citation type="journal article" date="2020" name="BMC Genomics">
        <title>Intraspecific diversification of the crop wild relative Brassica cretica Lam. using demographic model selection.</title>
        <authorList>
            <person name="Kioukis A."/>
            <person name="Michalopoulou V.A."/>
            <person name="Briers L."/>
            <person name="Pirintsos S."/>
            <person name="Studholme D.J."/>
            <person name="Pavlidis P."/>
            <person name="Sarris P.F."/>
        </authorList>
    </citation>
    <scope>NUCLEOTIDE SEQUENCE [LARGE SCALE GENOMIC DNA]</scope>
    <source>
        <strain evidence="2">cv. PFS-1207/04</strain>
    </source>
</reference>
<keyword evidence="2" id="KW-1185">Reference proteome</keyword>
<evidence type="ECO:0000313" key="2">
    <source>
        <dbReference type="Proteomes" id="UP000266723"/>
    </source>
</evidence>
<organism evidence="1 2">
    <name type="scientific">Brassica cretica</name>
    <name type="common">Mustard</name>
    <dbReference type="NCBI Taxonomy" id="69181"/>
    <lineage>
        <taxon>Eukaryota</taxon>
        <taxon>Viridiplantae</taxon>
        <taxon>Streptophyta</taxon>
        <taxon>Embryophyta</taxon>
        <taxon>Tracheophyta</taxon>
        <taxon>Spermatophyta</taxon>
        <taxon>Magnoliopsida</taxon>
        <taxon>eudicotyledons</taxon>
        <taxon>Gunneridae</taxon>
        <taxon>Pentapetalae</taxon>
        <taxon>rosids</taxon>
        <taxon>malvids</taxon>
        <taxon>Brassicales</taxon>
        <taxon>Brassicaceae</taxon>
        <taxon>Brassiceae</taxon>
        <taxon>Brassica</taxon>
    </lineage>
</organism>
<sequence>MVVMVWSLQENRGILMAEIVRNSSELTDSDEFLTNLSVGIVLSEKKIRRNFVRTSDDFLTNTEKRHSDEFPTILRCGHTRPEFLGQFRRSGFLGIFRRILGVGIYRRTLVRRNIPTDIGSSEISDGYWFVGVFRRILVRRYIPRNRCPSPHEFSNPLNVFFRKQIGVRIQMRKLLTALRRLSDKIPTDVKQSVGIPSVFSNLKRLYNGHIYLSATVTWFVGNSSENSDGIPTTVLLIGMSSEVRWYIPTTHISSEFRRKWPTKFRRLQIFGFRRKLVGNPSQTSDNIDVRRNLRRNSACFLVVGVC</sequence>
<name>A0ABQ7CF62_BRACR</name>
<gene>
    <name evidence="1" type="ORF">DY000_02008634</name>
</gene>
<dbReference type="Proteomes" id="UP000266723">
    <property type="component" value="Unassembled WGS sequence"/>
</dbReference>
<comment type="caution">
    <text evidence="1">The sequence shown here is derived from an EMBL/GenBank/DDBJ whole genome shotgun (WGS) entry which is preliminary data.</text>
</comment>
<protein>
    <submittedName>
        <fullName evidence="1">Uncharacterized protein</fullName>
    </submittedName>
</protein>
<evidence type="ECO:0000313" key="1">
    <source>
        <dbReference type="EMBL" id="KAF3549793.1"/>
    </source>
</evidence>